<sequence>MPSRNTTGSSTSASVAVWVPKPVASASKASAMIEADSTVRKTVARLWASLQISDRAESKLQRTSYVPTRWPTAATSFSYAP</sequence>
<comment type="caution">
    <text evidence="1">The sequence shown here is derived from an EMBL/GenBank/DDBJ whole genome shotgun (WGS) entry which is preliminary data.</text>
</comment>
<keyword evidence="2" id="KW-1185">Reference proteome</keyword>
<protein>
    <submittedName>
        <fullName evidence="1">Uncharacterized protein</fullName>
    </submittedName>
</protein>
<evidence type="ECO:0000313" key="1">
    <source>
        <dbReference type="EMBL" id="GFJ81945.1"/>
    </source>
</evidence>
<dbReference type="AlphaFoldDB" id="A0A6V8KMS8"/>
<name>A0A6V8KMS8_9ACTN</name>
<gene>
    <name evidence="1" type="ORF">Phou_061250</name>
</gene>
<dbReference type="Proteomes" id="UP000482800">
    <property type="component" value="Unassembled WGS sequence"/>
</dbReference>
<reference evidence="1 2" key="1">
    <citation type="submission" date="2020-03" db="EMBL/GenBank/DDBJ databases">
        <title>Whole genome shotgun sequence of Phytohabitans houttuyneae NBRC 108639.</title>
        <authorList>
            <person name="Komaki H."/>
            <person name="Tamura T."/>
        </authorList>
    </citation>
    <scope>NUCLEOTIDE SEQUENCE [LARGE SCALE GENOMIC DNA]</scope>
    <source>
        <strain evidence="1 2">NBRC 108639</strain>
    </source>
</reference>
<proteinExistence type="predicted"/>
<reference evidence="1 2" key="2">
    <citation type="submission" date="2020-03" db="EMBL/GenBank/DDBJ databases">
        <authorList>
            <person name="Ichikawa N."/>
            <person name="Kimura A."/>
            <person name="Kitahashi Y."/>
            <person name="Uohara A."/>
        </authorList>
    </citation>
    <scope>NUCLEOTIDE SEQUENCE [LARGE SCALE GENOMIC DNA]</scope>
    <source>
        <strain evidence="1 2">NBRC 108639</strain>
    </source>
</reference>
<dbReference type="EMBL" id="BLPF01000002">
    <property type="protein sequence ID" value="GFJ81945.1"/>
    <property type="molecule type" value="Genomic_DNA"/>
</dbReference>
<organism evidence="1 2">
    <name type="scientific">Phytohabitans houttuyneae</name>
    <dbReference type="NCBI Taxonomy" id="1076126"/>
    <lineage>
        <taxon>Bacteria</taxon>
        <taxon>Bacillati</taxon>
        <taxon>Actinomycetota</taxon>
        <taxon>Actinomycetes</taxon>
        <taxon>Micromonosporales</taxon>
        <taxon>Micromonosporaceae</taxon>
    </lineage>
</organism>
<evidence type="ECO:0000313" key="2">
    <source>
        <dbReference type="Proteomes" id="UP000482800"/>
    </source>
</evidence>
<accession>A0A6V8KMS8</accession>